<dbReference type="InterPro" id="IPR048147">
    <property type="entry name" value="CBO0543-like"/>
</dbReference>
<feature type="transmembrane region" description="Helical" evidence="1">
    <location>
        <begin position="56"/>
        <end position="73"/>
    </location>
</feature>
<dbReference type="Proteomes" id="UP001589747">
    <property type="component" value="Unassembled WGS sequence"/>
</dbReference>
<keyword evidence="1" id="KW-0812">Transmembrane</keyword>
<gene>
    <name evidence="2" type="ORF">ACFFSY_34895</name>
</gene>
<reference evidence="2 3" key="1">
    <citation type="submission" date="2024-09" db="EMBL/GenBank/DDBJ databases">
        <authorList>
            <person name="Sun Q."/>
            <person name="Mori K."/>
        </authorList>
    </citation>
    <scope>NUCLEOTIDE SEQUENCE [LARGE SCALE GENOMIC DNA]</scope>
    <source>
        <strain evidence="2 3">TISTR 2452</strain>
    </source>
</reference>
<name>A0ABV5L0Z5_9BACL</name>
<accession>A0ABV5L0Z5</accession>
<protein>
    <submittedName>
        <fullName evidence="2">CBO0543 family protein</fullName>
    </submittedName>
</protein>
<comment type="caution">
    <text evidence="2">The sequence shown here is derived from an EMBL/GenBank/DDBJ whole genome shotgun (WGS) entry which is preliminary data.</text>
</comment>
<feature type="transmembrane region" description="Helical" evidence="1">
    <location>
        <begin position="85"/>
        <end position="103"/>
    </location>
</feature>
<dbReference type="NCBIfam" id="NF041644">
    <property type="entry name" value="CBO0543_fam"/>
    <property type="match status" value="1"/>
</dbReference>
<organism evidence="2 3">
    <name type="scientific">Paenibacillus aurantiacus</name>
    <dbReference type="NCBI Taxonomy" id="1936118"/>
    <lineage>
        <taxon>Bacteria</taxon>
        <taxon>Bacillati</taxon>
        <taxon>Bacillota</taxon>
        <taxon>Bacilli</taxon>
        <taxon>Bacillales</taxon>
        <taxon>Paenibacillaceae</taxon>
        <taxon>Paenibacillus</taxon>
    </lineage>
</organism>
<evidence type="ECO:0000313" key="2">
    <source>
        <dbReference type="EMBL" id="MFB9331152.1"/>
    </source>
</evidence>
<dbReference type="RefSeq" id="WP_377503210.1">
    <property type="nucleotide sequence ID" value="NZ_JBHMDO010000056.1"/>
</dbReference>
<keyword evidence="1" id="KW-1133">Transmembrane helix</keyword>
<proteinExistence type="predicted"/>
<feature type="transmembrane region" description="Helical" evidence="1">
    <location>
        <begin position="115"/>
        <end position="132"/>
    </location>
</feature>
<feature type="transmembrane region" description="Helical" evidence="1">
    <location>
        <begin position="139"/>
        <end position="159"/>
    </location>
</feature>
<dbReference type="EMBL" id="JBHMDO010000056">
    <property type="protein sequence ID" value="MFB9331152.1"/>
    <property type="molecule type" value="Genomic_DNA"/>
</dbReference>
<evidence type="ECO:0000256" key="1">
    <source>
        <dbReference type="SAM" id="Phobius"/>
    </source>
</evidence>
<feature type="transmembrane region" description="Helical" evidence="1">
    <location>
        <begin position="21"/>
        <end position="44"/>
    </location>
</feature>
<keyword evidence="1" id="KW-0472">Membrane</keyword>
<keyword evidence="3" id="KW-1185">Reference proteome</keyword>
<sequence length="160" mass="19316">MVWLNWRYRTYRRWRDFQPTLLYVAACDLLYQCLCSHYLLWTYVPKWPIQHQLLTNYMYTFVFLPATALMFIFHYPAEGRLSVKLLYMLKWYAAFVLGEGFYVSTTHMAYGHGWTLWWSMLFNVMMFSLMLLHHNRPLWAYGLTAAAAAFWVIVFHIPLS</sequence>
<evidence type="ECO:0000313" key="3">
    <source>
        <dbReference type="Proteomes" id="UP001589747"/>
    </source>
</evidence>